<dbReference type="Gene3D" id="3.40.50.300">
    <property type="entry name" value="P-loop containing nucleotide triphosphate hydrolases"/>
    <property type="match status" value="1"/>
</dbReference>
<dbReference type="Pfam" id="PF00005">
    <property type="entry name" value="ABC_tran"/>
    <property type="match status" value="1"/>
</dbReference>
<comment type="caution">
    <text evidence="6">The sequence shown here is derived from an EMBL/GenBank/DDBJ whole genome shotgun (WGS) entry which is preliminary data.</text>
</comment>
<dbReference type="FunFam" id="3.40.50.300:FF:000134">
    <property type="entry name" value="Iron-enterobactin ABC transporter ATP-binding protein"/>
    <property type="match status" value="1"/>
</dbReference>
<dbReference type="EMBL" id="JABZMK010000080">
    <property type="protein sequence ID" value="MBF1130001.1"/>
    <property type="molecule type" value="Genomic_DNA"/>
</dbReference>
<evidence type="ECO:0000256" key="4">
    <source>
        <dbReference type="ARBA" id="ARBA00022967"/>
    </source>
</evidence>
<dbReference type="PROSITE" id="PS50893">
    <property type="entry name" value="ABC_TRANSPORTER_2"/>
    <property type="match status" value="1"/>
</dbReference>
<dbReference type="SMART" id="SM00382">
    <property type="entry name" value="AAA"/>
    <property type="match status" value="1"/>
</dbReference>
<dbReference type="GO" id="GO:0005524">
    <property type="term" value="F:ATP binding"/>
    <property type="evidence" value="ECO:0007669"/>
    <property type="project" value="UniProtKB-KW"/>
</dbReference>
<name>A0A930B8M0_9FIRM</name>
<evidence type="ECO:0000313" key="7">
    <source>
        <dbReference type="Proteomes" id="UP000757890"/>
    </source>
</evidence>
<organism evidence="6 7">
    <name type="scientific">Dialister invisus</name>
    <dbReference type="NCBI Taxonomy" id="218538"/>
    <lineage>
        <taxon>Bacteria</taxon>
        <taxon>Bacillati</taxon>
        <taxon>Bacillota</taxon>
        <taxon>Negativicutes</taxon>
        <taxon>Veillonellales</taxon>
        <taxon>Veillonellaceae</taxon>
        <taxon>Dialister</taxon>
    </lineage>
</organism>
<dbReference type="InterPro" id="IPR017871">
    <property type="entry name" value="ABC_transporter-like_CS"/>
</dbReference>
<protein>
    <submittedName>
        <fullName evidence="6">ABC transporter ATP-binding protein</fullName>
    </submittedName>
</protein>
<dbReference type="PANTHER" id="PTHR42794:SF1">
    <property type="entry name" value="HEMIN IMPORT ATP-BINDING PROTEIN HMUV"/>
    <property type="match status" value="1"/>
</dbReference>
<gene>
    <name evidence="6" type="ORF">HXL70_08185</name>
</gene>
<dbReference type="PROSITE" id="PS00211">
    <property type="entry name" value="ABC_TRANSPORTER_1"/>
    <property type="match status" value="1"/>
</dbReference>
<sequence length="253" mass="28585">MSLLSVKEVSFGYDRTILEKISFDVSDGKFISLLGVNGAGKSTLLNVISHFLKPDKGIVCIENQTLCNMSQKDLAMRLAYVTQYNIPVKNTVYDLILMGRIPHLENNQLRAIDHDIVENLMTDLGLEDYALRPADRLSGGEFQKVIIARALAQEPELLLLDEPTSSLDIRNQVQVMSMVKRYCIDRRIAVIASIHDINLAIQYSDMFLMLKNGKIYTYGDEEVITTESLKAVYDLDVSILHHKNKKIVIFDSC</sequence>
<evidence type="ECO:0000259" key="5">
    <source>
        <dbReference type="PROSITE" id="PS50893"/>
    </source>
</evidence>
<evidence type="ECO:0000256" key="1">
    <source>
        <dbReference type="ARBA" id="ARBA00022448"/>
    </source>
</evidence>
<dbReference type="AlphaFoldDB" id="A0A930B8M0"/>
<dbReference type="PANTHER" id="PTHR42794">
    <property type="entry name" value="HEMIN IMPORT ATP-BINDING PROTEIN HMUV"/>
    <property type="match status" value="1"/>
</dbReference>
<keyword evidence="4" id="KW-1278">Translocase</keyword>
<evidence type="ECO:0000313" key="6">
    <source>
        <dbReference type="EMBL" id="MBF1130001.1"/>
    </source>
</evidence>
<dbReference type="Proteomes" id="UP000757890">
    <property type="component" value="Unassembled WGS sequence"/>
</dbReference>
<dbReference type="SUPFAM" id="SSF52540">
    <property type="entry name" value="P-loop containing nucleoside triphosphate hydrolases"/>
    <property type="match status" value="1"/>
</dbReference>
<accession>A0A930B8M0</accession>
<reference evidence="6" key="1">
    <citation type="submission" date="2020-04" db="EMBL/GenBank/DDBJ databases">
        <title>Deep metagenomics examines the oral microbiome during advanced dental caries in children, revealing novel taxa and co-occurrences with host molecules.</title>
        <authorList>
            <person name="Baker J.L."/>
            <person name="Morton J.T."/>
            <person name="Dinis M."/>
            <person name="Alvarez R."/>
            <person name="Tran N.C."/>
            <person name="Knight R."/>
            <person name="Edlund A."/>
        </authorList>
    </citation>
    <scope>NUCLEOTIDE SEQUENCE</scope>
    <source>
        <strain evidence="6">JCVI_32_bin.14</strain>
    </source>
</reference>
<evidence type="ECO:0000256" key="3">
    <source>
        <dbReference type="ARBA" id="ARBA00022840"/>
    </source>
</evidence>
<evidence type="ECO:0000256" key="2">
    <source>
        <dbReference type="ARBA" id="ARBA00022741"/>
    </source>
</evidence>
<keyword evidence="3 6" id="KW-0067">ATP-binding</keyword>
<keyword evidence="2" id="KW-0547">Nucleotide-binding</keyword>
<feature type="domain" description="ABC transporter" evidence="5">
    <location>
        <begin position="1"/>
        <end position="237"/>
    </location>
</feature>
<proteinExistence type="predicted"/>
<dbReference type="InterPro" id="IPR003439">
    <property type="entry name" value="ABC_transporter-like_ATP-bd"/>
</dbReference>
<keyword evidence="1" id="KW-0813">Transport</keyword>
<dbReference type="CDD" id="cd03214">
    <property type="entry name" value="ABC_Iron-Siderophores_B12_Hemin"/>
    <property type="match status" value="1"/>
</dbReference>
<dbReference type="GO" id="GO:0016887">
    <property type="term" value="F:ATP hydrolysis activity"/>
    <property type="evidence" value="ECO:0007669"/>
    <property type="project" value="InterPro"/>
</dbReference>
<dbReference type="InterPro" id="IPR003593">
    <property type="entry name" value="AAA+_ATPase"/>
</dbReference>
<dbReference type="InterPro" id="IPR027417">
    <property type="entry name" value="P-loop_NTPase"/>
</dbReference>